<keyword evidence="5" id="KW-0963">Cytoplasm</keyword>
<feature type="domain" description="Aminoacyl-transfer RNA synthetases class-II family profile" evidence="13">
    <location>
        <begin position="33"/>
        <end position="318"/>
    </location>
</feature>
<dbReference type="GO" id="GO:0006433">
    <property type="term" value="P:prolyl-tRNA aminoacylation"/>
    <property type="evidence" value="ECO:0007669"/>
    <property type="project" value="UniProtKB-UniRule"/>
</dbReference>
<accession>A0A919XT75</accession>
<organism evidence="14 15">
    <name type="scientific">Paenibacillus antibioticophila</name>
    <dbReference type="NCBI Taxonomy" id="1274374"/>
    <lineage>
        <taxon>Bacteria</taxon>
        <taxon>Bacillati</taxon>
        <taxon>Bacillota</taxon>
        <taxon>Bacilli</taxon>
        <taxon>Bacillales</taxon>
        <taxon>Paenibacillaceae</taxon>
        <taxon>Paenibacillus</taxon>
    </lineage>
</organism>
<dbReference type="Pfam" id="PF03129">
    <property type="entry name" value="HGTP_anticodon"/>
    <property type="match status" value="1"/>
</dbReference>
<dbReference type="PRINTS" id="PR01046">
    <property type="entry name" value="TRNASYNTHPRO"/>
</dbReference>
<evidence type="ECO:0000256" key="4">
    <source>
        <dbReference type="ARBA" id="ARBA00019110"/>
    </source>
</evidence>
<dbReference type="InterPro" id="IPR006195">
    <property type="entry name" value="aa-tRNA-synth_II"/>
</dbReference>
<dbReference type="GO" id="GO:0005524">
    <property type="term" value="F:ATP binding"/>
    <property type="evidence" value="ECO:0007669"/>
    <property type="project" value="UniProtKB-KW"/>
</dbReference>
<evidence type="ECO:0000313" key="14">
    <source>
        <dbReference type="EMBL" id="GIO37529.1"/>
    </source>
</evidence>
<keyword evidence="8" id="KW-0067">ATP-binding</keyword>
<name>A0A919XT75_9BACL</name>
<dbReference type="GO" id="GO:0004827">
    <property type="term" value="F:proline-tRNA ligase activity"/>
    <property type="evidence" value="ECO:0007669"/>
    <property type="project" value="UniProtKB-UniRule"/>
</dbReference>
<dbReference type="GO" id="GO:0140096">
    <property type="term" value="F:catalytic activity, acting on a protein"/>
    <property type="evidence" value="ECO:0007669"/>
    <property type="project" value="UniProtKB-ARBA"/>
</dbReference>
<dbReference type="CDD" id="cd00861">
    <property type="entry name" value="ProRS_anticodon_short"/>
    <property type="match status" value="1"/>
</dbReference>
<sequence>MLQSRLLQGTLREAPAEAETVSHQLLLRSGLVRQVAAGIYTFLPLGRKVLRKAEQIVREEMERSGAQEVLLPMMQPAELWQQSGRYGVYGQELISLSDRHGREFALGPTHEEVITSLVAQEVSSYRRLPITLFQIGTKFRDERRPRYGLLRGREFVMKDAYSFDKDLDGLDRSYQTMYEAYHRIFTRCELRFRAVEADPGAIGGEGGTHEFMALAEIGEDTIAACNCCTYGANLELTGIAEGDRCPRCSEGTMQFFRGIELGHVFKLGTKYSEAMGAAFLDEKGVSRPVIMGCYGIGVSRLLSAVIEQHHDSDGIIWPLSLAPYQVHLIPVSVKDEQQMQIARDLYDRLRQAGADVLLDDRDERAGVKFKDSDLLGLPIRITIGKEAGQGKVEFSERSALSDKRQMDVEEAITEAIAVLEG</sequence>
<evidence type="ECO:0000256" key="11">
    <source>
        <dbReference type="ARBA" id="ARBA00047671"/>
    </source>
</evidence>
<dbReference type="SUPFAM" id="SSF55681">
    <property type="entry name" value="Class II aaRS and biotin synthetases"/>
    <property type="match status" value="1"/>
</dbReference>
<dbReference type="InterPro" id="IPR002314">
    <property type="entry name" value="aa-tRNA-synt_IIb"/>
</dbReference>
<dbReference type="Gene3D" id="3.30.930.10">
    <property type="entry name" value="Bira Bifunctional Protein, Domain 2"/>
    <property type="match status" value="1"/>
</dbReference>
<dbReference type="NCBIfam" id="TIGR00409">
    <property type="entry name" value="proS_fam_II"/>
    <property type="match status" value="1"/>
</dbReference>
<dbReference type="SUPFAM" id="SSF52954">
    <property type="entry name" value="Class II aaRS ABD-related"/>
    <property type="match status" value="1"/>
</dbReference>
<keyword evidence="10" id="KW-0030">Aminoacyl-tRNA synthetase</keyword>
<dbReference type="GO" id="GO:0005829">
    <property type="term" value="C:cytosol"/>
    <property type="evidence" value="ECO:0007669"/>
    <property type="project" value="TreeGrafter"/>
</dbReference>
<evidence type="ECO:0000256" key="12">
    <source>
        <dbReference type="NCBIfam" id="TIGR00409"/>
    </source>
</evidence>
<dbReference type="InterPro" id="IPR044140">
    <property type="entry name" value="ProRS_anticodon_short"/>
</dbReference>
<dbReference type="EC" id="6.1.1.15" evidence="3 12"/>
<dbReference type="Gene3D" id="3.40.50.800">
    <property type="entry name" value="Anticodon-binding domain"/>
    <property type="match status" value="1"/>
</dbReference>
<dbReference type="InterPro" id="IPR004154">
    <property type="entry name" value="Anticodon-bd"/>
</dbReference>
<comment type="caution">
    <text evidence="14">The sequence shown here is derived from an EMBL/GenBank/DDBJ whole genome shotgun (WGS) entry which is preliminary data.</text>
</comment>
<dbReference type="GO" id="GO:0016740">
    <property type="term" value="F:transferase activity"/>
    <property type="evidence" value="ECO:0007669"/>
    <property type="project" value="UniProtKB-ARBA"/>
</dbReference>
<comment type="catalytic activity">
    <reaction evidence="11">
        <text>tRNA(Pro) + L-proline + ATP = L-prolyl-tRNA(Pro) + AMP + diphosphate</text>
        <dbReference type="Rhea" id="RHEA:14305"/>
        <dbReference type="Rhea" id="RHEA-COMP:9700"/>
        <dbReference type="Rhea" id="RHEA-COMP:9702"/>
        <dbReference type="ChEBI" id="CHEBI:30616"/>
        <dbReference type="ChEBI" id="CHEBI:33019"/>
        <dbReference type="ChEBI" id="CHEBI:60039"/>
        <dbReference type="ChEBI" id="CHEBI:78442"/>
        <dbReference type="ChEBI" id="CHEBI:78532"/>
        <dbReference type="ChEBI" id="CHEBI:456215"/>
        <dbReference type="EC" id="6.1.1.15"/>
    </reaction>
</comment>
<dbReference type="InterPro" id="IPR033730">
    <property type="entry name" value="ProRS_core_prok"/>
</dbReference>
<dbReference type="Pfam" id="PF00587">
    <property type="entry name" value="tRNA-synt_2b"/>
    <property type="match status" value="1"/>
</dbReference>
<evidence type="ECO:0000256" key="5">
    <source>
        <dbReference type="ARBA" id="ARBA00022490"/>
    </source>
</evidence>
<dbReference type="PANTHER" id="PTHR42753:SF2">
    <property type="entry name" value="PROLINE--TRNA LIGASE"/>
    <property type="match status" value="1"/>
</dbReference>
<comment type="subunit">
    <text evidence="2">Homodimer.</text>
</comment>
<gene>
    <name evidence="14" type="primary">proS_2</name>
    <name evidence="14" type="ORF">J41TS12_23900</name>
</gene>
<evidence type="ECO:0000256" key="7">
    <source>
        <dbReference type="ARBA" id="ARBA00022741"/>
    </source>
</evidence>
<dbReference type="PROSITE" id="PS50862">
    <property type="entry name" value="AA_TRNA_LIGASE_II"/>
    <property type="match status" value="1"/>
</dbReference>
<proteinExistence type="predicted"/>
<comment type="subcellular location">
    <subcellularLocation>
        <location evidence="1">Cytoplasm</location>
    </subcellularLocation>
</comment>
<keyword evidence="7" id="KW-0547">Nucleotide-binding</keyword>
<evidence type="ECO:0000313" key="15">
    <source>
        <dbReference type="Proteomes" id="UP000681162"/>
    </source>
</evidence>
<evidence type="ECO:0000256" key="8">
    <source>
        <dbReference type="ARBA" id="ARBA00022840"/>
    </source>
</evidence>
<evidence type="ECO:0000256" key="9">
    <source>
        <dbReference type="ARBA" id="ARBA00022917"/>
    </source>
</evidence>
<evidence type="ECO:0000256" key="1">
    <source>
        <dbReference type="ARBA" id="ARBA00004496"/>
    </source>
</evidence>
<evidence type="ECO:0000256" key="10">
    <source>
        <dbReference type="ARBA" id="ARBA00023146"/>
    </source>
</evidence>
<dbReference type="InterPro" id="IPR004500">
    <property type="entry name" value="Pro-tRNA-synth_IIa_bac-type"/>
</dbReference>
<dbReference type="RefSeq" id="WP_212939783.1">
    <property type="nucleotide sequence ID" value="NZ_BORR01000007.1"/>
</dbReference>
<evidence type="ECO:0000256" key="3">
    <source>
        <dbReference type="ARBA" id="ARBA00012831"/>
    </source>
</evidence>
<dbReference type="FunFam" id="3.40.50.800:FF:000011">
    <property type="entry name" value="Proline--tRNA ligase"/>
    <property type="match status" value="1"/>
</dbReference>
<dbReference type="AlphaFoldDB" id="A0A919XT75"/>
<evidence type="ECO:0000256" key="6">
    <source>
        <dbReference type="ARBA" id="ARBA00022598"/>
    </source>
</evidence>
<evidence type="ECO:0000256" key="2">
    <source>
        <dbReference type="ARBA" id="ARBA00011738"/>
    </source>
</evidence>
<dbReference type="Proteomes" id="UP000681162">
    <property type="component" value="Unassembled WGS sequence"/>
</dbReference>
<keyword evidence="6 14" id="KW-0436">Ligase</keyword>
<dbReference type="EMBL" id="BORR01000007">
    <property type="protein sequence ID" value="GIO37529.1"/>
    <property type="molecule type" value="Genomic_DNA"/>
</dbReference>
<dbReference type="InterPro" id="IPR045864">
    <property type="entry name" value="aa-tRNA-synth_II/BPL/LPL"/>
</dbReference>
<dbReference type="CDD" id="cd00779">
    <property type="entry name" value="ProRS_core_prok"/>
    <property type="match status" value="1"/>
</dbReference>
<dbReference type="FunFam" id="3.30.930.10:FF:000042">
    <property type="entry name" value="probable proline--tRNA ligase, mitochondrial"/>
    <property type="match status" value="1"/>
</dbReference>
<dbReference type="InterPro" id="IPR050062">
    <property type="entry name" value="Pro-tRNA_synthetase"/>
</dbReference>
<evidence type="ECO:0000259" key="13">
    <source>
        <dbReference type="PROSITE" id="PS50862"/>
    </source>
</evidence>
<dbReference type="PANTHER" id="PTHR42753">
    <property type="entry name" value="MITOCHONDRIAL RIBOSOME PROTEIN L39/PROLYL-TRNA LIGASE FAMILY MEMBER"/>
    <property type="match status" value="1"/>
</dbReference>
<keyword evidence="15" id="KW-1185">Reference proteome</keyword>
<protein>
    <recommendedName>
        <fullName evidence="4 12">Proline--tRNA ligase</fullName>
        <ecNumber evidence="3 12">6.1.1.15</ecNumber>
    </recommendedName>
</protein>
<reference evidence="14 15" key="1">
    <citation type="submission" date="2021-03" db="EMBL/GenBank/DDBJ databases">
        <title>Antimicrobial resistance genes in bacteria isolated from Japanese honey, and their potential for conferring macrolide and lincosamide resistance in the American foulbrood pathogen Paenibacillus larvae.</title>
        <authorList>
            <person name="Okamoto M."/>
            <person name="Kumagai M."/>
            <person name="Kanamori H."/>
            <person name="Takamatsu D."/>
        </authorList>
    </citation>
    <scope>NUCLEOTIDE SEQUENCE [LARGE SCALE GENOMIC DNA]</scope>
    <source>
        <strain evidence="14 15">J41TS12</strain>
    </source>
</reference>
<keyword evidence="9" id="KW-0648">Protein biosynthesis</keyword>
<dbReference type="InterPro" id="IPR002316">
    <property type="entry name" value="Pro-tRNA-ligase_IIa"/>
</dbReference>
<dbReference type="InterPro" id="IPR036621">
    <property type="entry name" value="Anticodon-bd_dom_sf"/>
</dbReference>